<evidence type="ECO:0000313" key="3">
    <source>
        <dbReference type="Proteomes" id="UP000479241"/>
    </source>
</evidence>
<name>A0A6L9W1Y9_9ACTN</name>
<gene>
    <name evidence="2" type="ORF">GCU60_10100</name>
</gene>
<proteinExistence type="predicted"/>
<dbReference type="RefSeq" id="WP_163204759.1">
    <property type="nucleotide sequence ID" value="NZ_JAAGWG010000012.1"/>
</dbReference>
<dbReference type="EMBL" id="JAAGWG010000012">
    <property type="protein sequence ID" value="NEK86107.1"/>
    <property type="molecule type" value="Genomic_DNA"/>
</dbReference>
<dbReference type="AlphaFoldDB" id="A0A6L9W1Y9"/>
<reference evidence="2 3" key="1">
    <citation type="submission" date="2019-12" db="EMBL/GenBank/DDBJ databases">
        <title>the WGS of Blastococcus saxobsidens 67B17.</title>
        <authorList>
            <person name="Jiang Z."/>
        </authorList>
    </citation>
    <scope>NUCLEOTIDE SEQUENCE [LARGE SCALE GENOMIC DNA]</scope>
    <source>
        <strain evidence="2 3">67B17</strain>
    </source>
</reference>
<sequence>MVTPSAVALGVVAGLFVGQAAGAGLGAPAAAGVTAAWSGTTVKAAQVTEAKASSIFVKVGTNGAVTNAGTRFQVGALVVDSIGYAELVNDSSMPGTLSVTASLLTVVGTGMVNVCSEPWRNGVCPGTNTLVGGGALLAGGTVTYTTPTQIDVGKAVYFKVVFTGVAGGAALVANTPAFRGPQERTFS</sequence>
<evidence type="ECO:0000313" key="2">
    <source>
        <dbReference type="EMBL" id="NEK86107.1"/>
    </source>
</evidence>
<feature type="chain" id="PRO_5038734485" evidence="1">
    <location>
        <begin position="24"/>
        <end position="187"/>
    </location>
</feature>
<organism evidence="2 3">
    <name type="scientific">Blastococcus saxobsidens</name>
    <dbReference type="NCBI Taxonomy" id="138336"/>
    <lineage>
        <taxon>Bacteria</taxon>
        <taxon>Bacillati</taxon>
        <taxon>Actinomycetota</taxon>
        <taxon>Actinomycetes</taxon>
        <taxon>Geodermatophilales</taxon>
        <taxon>Geodermatophilaceae</taxon>
        <taxon>Blastococcus</taxon>
    </lineage>
</organism>
<evidence type="ECO:0000256" key="1">
    <source>
        <dbReference type="SAM" id="SignalP"/>
    </source>
</evidence>
<accession>A0A6L9W1Y9</accession>
<protein>
    <submittedName>
        <fullName evidence="2">Uncharacterized protein</fullName>
    </submittedName>
</protein>
<feature type="signal peptide" evidence="1">
    <location>
        <begin position="1"/>
        <end position="23"/>
    </location>
</feature>
<comment type="caution">
    <text evidence="2">The sequence shown here is derived from an EMBL/GenBank/DDBJ whole genome shotgun (WGS) entry which is preliminary data.</text>
</comment>
<dbReference type="Proteomes" id="UP000479241">
    <property type="component" value="Unassembled WGS sequence"/>
</dbReference>
<keyword evidence="1" id="KW-0732">Signal</keyword>